<dbReference type="PIRSF" id="PIRSF019455">
    <property type="entry name" value="CopR_AtkY"/>
    <property type="match status" value="1"/>
</dbReference>
<evidence type="ECO:0000256" key="3">
    <source>
        <dbReference type="ARBA" id="ARBA00023125"/>
    </source>
</evidence>
<dbReference type="OrthoDB" id="279010at2"/>
<dbReference type="EMBL" id="PPSL01000003">
    <property type="protein sequence ID" value="PQJ10800.1"/>
    <property type="molecule type" value="Genomic_DNA"/>
</dbReference>
<keyword evidence="3" id="KW-0238">DNA-binding</keyword>
<dbReference type="Proteomes" id="UP000239872">
    <property type="component" value="Unassembled WGS sequence"/>
</dbReference>
<gene>
    <name evidence="5" type="ORF">CJD36_012585</name>
</gene>
<dbReference type="Pfam" id="PF03965">
    <property type="entry name" value="Penicillinase_R"/>
    <property type="match status" value="1"/>
</dbReference>
<dbReference type="InterPro" id="IPR005650">
    <property type="entry name" value="BlaI_family"/>
</dbReference>
<reference evidence="5 6" key="1">
    <citation type="submission" date="2018-01" db="EMBL/GenBank/DDBJ databases">
        <title>A novel member of the phylum Bacteroidetes isolated from glacier ice.</title>
        <authorList>
            <person name="Liu Q."/>
            <person name="Xin Y.-H."/>
        </authorList>
    </citation>
    <scope>NUCLEOTIDE SEQUENCE [LARGE SCALE GENOMIC DNA]</scope>
    <source>
        <strain evidence="5 6">RB1R16</strain>
    </source>
</reference>
<evidence type="ECO:0000313" key="6">
    <source>
        <dbReference type="Proteomes" id="UP000239872"/>
    </source>
</evidence>
<evidence type="ECO:0000256" key="4">
    <source>
        <dbReference type="ARBA" id="ARBA00023163"/>
    </source>
</evidence>
<keyword evidence="2" id="KW-0805">Transcription regulation</keyword>
<dbReference type="RefSeq" id="WP_105039527.1">
    <property type="nucleotide sequence ID" value="NZ_PPSL01000003.1"/>
</dbReference>
<evidence type="ECO:0000313" key="5">
    <source>
        <dbReference type="EMBL" id="PQJ10800.1"/>
    </source>
</evidence>
<dbReference type="Gene3D" id="1.10.4040.10">
    <property type="entry name" value="Penicillinase repressor domain"/>
    <property type="match status" value="1"/>
</dbReference>
<dbReference type="Gene3D" id="1.10.10.10">
    <property type="entry name" value="Winged helix-like DNA-binding domain superfamily/Winged helix DNA-binding domain"/>
    <property type="match status" value="1"/>
</dbReference>
<accession>A0A2S7SV56</accession>
<dbReference type="InterPro" id="IPR036388">
    <property type="entry name" value="WH-like_DNA-bd_sf"/>
</dbReference>
<dbReference type="GO" id="GO:0003677">
    <property type="term" value="F:DNA binding"/>
    <property type="evidence" value="ECO:0007669"/>
    <property type="project" value="UniProtKB-KW"/>
</dbReference>
<organism evidence="5 6">
    <name type="scientific">Flavipsychrobacter stenotrophus</name>
    <dbReference type="NCBI Taxonomy" id="2077091"/>
    <lineage>
        <taxon>Bacteria</taxon>
        <taxon>Pseudomonadati</taxon>
        <taxon>Bacteroidota</taxon>
        <taxon>Chitinophagia</taxon>
        <taxon>Chitinophagales</taxon>
        <taxon>Chitinophagaceae</taxon>
        <taxon>Flavipsychrobacter</taxon>
    </lineage>
</organism>
<comment type="similarity">
    <text evidence="1">Belongs to the BlaI transcriptional regulatory family.</text>
</comment>
<dbReference type="GO" id="GO:0045892">
    <property type="term" value="P:negative regulation of DNA-templated transcription"/>
    <property type="evidence" value="ECO:0007669"/>
    <property type="project" value="InterPro"/>
</dbReference>
<name>A0A2S7SV56_9BACT</name>
<proteinExistence type="inferred from homology"/>
<evidence type="ECO:0000256" key="2">
    <source>
        <dbReference type="ARBA" id="ARBA00023015"/>
    </source>
</evidence>
<dbReference type="InterPro" id="IPR036390">
    <property type="entry name" value="WH_DNA-bd_sf"/>
</dbReference>
<dbReference type="SUPFAM" id="SSF46785">
    <property type="entry name" value="Winged helix' DNA-binding domain"/>
    <property type="match status" value="1"/>
</dbReference>
<dbReference type="AlphaFoldDB" id="A0A2S7SV56"/>
<keyword evidence="4" id="KW-0804">Transcription</keyword>
<sequence length="125" mass="14202">MEQIIKPTEAEMEILNILWADGPATVREVHEKLAQTKDAGYTTTLKQMQVMLEKKLVNRDASSKTHVYNALVNKEQTQGQFLQRMIDTVFNGSAMNMVMQALGNKKTSKAEVELIKAYLKEKTKE</sequence>
<comment type="caution">
    <text evidence="5">The sequence shown here is derived from an EMBL/GenBank/DDBJ whole genome shotgun (WGS) entry which is preliminary data.</text>
</comment>
<protein>
    <submittedName>
        <fullName evidence="5">Transcriptional regulator</fullName>
    </submittedName>
</protein>
<evidence type="ECO:0000256" key="1">
    <source>
        <dbReference type="ARBA" id="ARBA00011046"/>
    </source>
</evidence>
<keyword evidence="6" id="KW-1185">Reference proteome</keyword>